<keyword evidence="2" id="KW-1185">Reference proteome</keyword>
<sequence>MADKIGDDIPPRPRYLLGDKYKVPAEQLTDGVVTLRRWKIENAPDSFDAVEKSMPELEAWMPWAAGGYTIEDAKIFMAKTTADWDAKTGYNYAVIVDGTICGSFGLMNAVIGDTGMGMGYWLGTPWTGHGYATRAASLLTQAAFDCGAELVQIWHNSKNEKSGNVPKRLGYRYVGEYKALQIIETGPFGVWQMDKPE</sequence>
<comment type="caution">
    <text evidence="1">The sequence shown here is derived from an EMBL/GenBank/DDBJ whole genome shotgun (WGS) entry which is preliminary data.</text>
</comment>
<protein>
    <submittedName>
        <fullName evidence="1">Uncharacterized protein</fullName>
    </submittedName>
</protein>
<dbReference type="Proteomes" id="UP001143910">
    <property type="component" value="Unassembled WGS sequence"/>
</dbReference>
<evidence type="ECO:0000313" key="2">
    <source>
        <dbReference type="Proteomes" id="UP001143910"/>
    </source>
</evidence>
<reference evidence="1" key="1">
    <citation type="submission" date="2022-08" db="EMBL/GenBank/DDBJ databases">
        <title>Genome Sequence of Lecanicillium fungicola.</title>
        <authorList>
            <person name="Buettner E."/>
        </authorList>
    </citation>
    <scope>NUCLEOTIDE SEQUENCE</scope>
    <source>
        <strain evidence="1">Babe33</strain>
    </source>
</reference>
<organism evidence="1 2">
    <name type="scientific">Zarea fungicola</name>
    <dbReference type="NCBI Taxonomy" id="93591"/>
    <lineage>
        <taxon>Eukaryota</taxon>
        <taxon>Fungi</taxon>
        <taxon>Dikarya</taxon>
        <taxon>Ascomycota</taxon>
        <taxon>Pezizomycotina</taxon>
        <taxon>Sordariomycetes</taxon>
        <taxon>Hypocreomycetidae</taxon>
        <taxon>Hypocreales</taxon>
        <taxon>Cordycipitaceae</taxon>
        <taxon>Zarea</taxon>
    </lineage>
</organism>
<proteinExistence type="predicted"/>
<gene>
    <name evidence="1" type="ORF">NQ176_g5442</name>
</gene>
<accession>A0ACC1N927</accession>
<name>A0ACC1N927_9HYPO</name>
<evidence type="ECO:0000313" key="1">
    <source>
        <dbReference type="EMBL" id="KAJ2975584.1"/>
    </source>
</evidence>
<dbReference type="EMBL" id="JANJQO010000690">
    <property type="protein sequence ID" value="KAJ2975584.1"/>
    <property type="molecule type" value="Genomic_DNA"/>
</dbReference>